<gene>
    <name evidence="1" type="ORF">MNBD_GAMMA20-991</name>
</gene>
<proteinExistence type="predicted"/>
<dbReference type="AlphaFoldDB" id="A0A3B1A8V1"/>
<sequence length="36" mass="4259">MLGVHKKLQQTFKAMQFLCIPLRSIFAQKLHSFKCH</sequence>
<reference evidence="1" key="1">
    <citation type="submission" date="2018-06" db="EMBL/GenBank/DDBJ databases">
        <authorList>
            <person name="Zhirakovskaya E."/>
        </authorList>
    </citation>
    <scope>NUCLEOTIDE SEQUENCE</scope>
</reference>
<dbReference type="EMBL" id="UOFU01000252">
    <property type="protein sequence ID" value="VAX02169.1"/>
    <property type="molecule type" value="Genomic_DNA"/>
</dbReference>
<name>A0A3B1A8V1_9ZZZZ</name>
<accession>A0A3B1A8V1</accession>
<organism evidence="1">
    <name type="scientific">hydrothermal vent metagenome</name>
    <dbReference type="NCBI Taxonomy" id="652676"/>
    <lineage>
        <taxon>unclassified sequences</taxon>
        <taxon>metagenomes</taxon>
        <taxon>ecological metagenomes</taxon>
    </lineage>
</organism>
<evidence type="ECO:0000313" key="1">
    <source>
        <dbReference type="EMBL" id="VAX02169.1"/>
    </source>
</evidence>
<protein>
    <submittedName>
        <fullName evidence="1">Uncharacterized protein</fullName>
    </submittedName>
</protein>